<keyword evidence="6" id="KW-0808">Transferase</keyword>
<evidence type="ECO:0000313" key="7">
    <source>
        <dbReference type="Proteomes" id="UP001596306"/>
    </source>
</evidence>
<evidence type="ECO:0000256" key="2">
    <source>
        <dbReference type="ARBA" id="ARBA00005102"/>
    </source>
</evidence>
<dbReference type="Gene3D" id="3.40.630.30">
    <property type="match status" value="1"/>
</dbReference>
<dbReference type="Proteomes" id="UP001596306">
    <property type="component" value="Unassembled WGS sequence"/>
</dbReference>
<feature type="domain" description="Acyltransferase MbtK/IucB-like conserved" evidence="5">
    <location>
        <begin position="29"/>
        <end position="77"/>
    </location>
</feature>
<dbReference type="SUPFAM" id="SSF55729">
    <property type="entry name" value="Acyl-CoA N-acyltransferases (Nat)"/>
    <property type="match status" value="1"/>
</dbReference>
<dbReference type="PANTHER" id="PTHR31438">
    <property type="entry name" value="LYSINE N-ACYLTRANSFERASE C17G9.06C-RELATED"/>
    <property type="match status" value="1"/>
</dbReference>
<proteinExistence type="predicted"/>
<evidence type="ECO:0000256" key="1">
    <source>
        <dbReference type="ARBA" id="ARBA00003818"/>
    </source>
</evidence>
<dbReference type="PANTHER" id="PTHR31438:SF1">
    <property type="entry name" value="LYSINE N-ACYLTRANSFERASE C17G9.06C-RELATED"/>
    <property type="match status" value="1"/>
</dbReference>
<dbReference type="RefSeq" id="WP_386729323.1">
    <property type="nucleotide sequence ID" value="NZ_JBHSTP010000001.1"/>
</dbReference>
<dbReference type="EMBL" id="JBHSTP010000001">
    <property type="protein sequence ID" value="MFC6355882.1"/>
    <property type="molecule type" value="Genomic_DNA"/>
</dbReference>
<evidence type="ECO:0000313" key="6">
    <source>
        <dbReference type="EMBL" id="MFC6355882.1"/>
    </source>
</evidence>
<protein>
    <recommendedName>
        <fullName evidence="3">Lysine N-acyltransferase MbtK</fullName>
    </recommendedName>
    <alternativeName>
        <fullName evidence="4">Mycobactin synthase protein K</fullName>
    </alternativeName>
</protein>
<dbReference type="InterPro" id="IPR016181">
    <property type="entry name" value="Acyl_CoA_acyltransferase"/>
</dbReference>
<comment type="function">
    <text evidence="1">Acyltransferase required for the direct transfer of medium- to long-chain fatty acyl moieties from a carrier protein (MbtL) on to the epsilon-amino group of lysine residue in the mycobactin core.</text>
</comment>
<name>A0ABW1VG69_9MICO</name>
<comment type="caution">
    <text evidence="6">The sequence shown here is derived from an EMBL/GenBank/DDBJ whole genome shotgun (WGS) entry which is preliminary data.</text>
</comment>
<comment type="pathway">
    <text evidence="2">Siderophore biosynthesis; mycobactin biosynthesis.</text>
</comment>
<organism evidence="6 7">
    <name type="scientific">Luethyella okanaganae</name>
    <dbReference type="NCBI Taxonomy" id="69372"/>
    <lineage>
        <taxon>Bacteria</taxon>
        <taxon>Bacillati</taxon>
        <taxon>Actinomycetota</taxon>
        <taxon>Actinomycetes</taxon>
        <taxon>Micrococcales</taxon>
        <taxon>Microbacteriaceae</taxon>
        <taxon>Luethyella</taxon>
    </lineage>
</organism>
<evidence type="ECO:0000259" key="5">
    <source>
        <dbReference type="SMART" id="SM01006"/>
    </source>
</evidence>
<gene>
    <name evidence="6" type="ORF">ACFQB0_07155</name>
</gene>
<evidence type="ECO:0000256" key="3">
    <source>
        <dbReference type="ARBA" id="ARBA00020586"/>
    </source>
</evidence>
<reference evidence="7" key="1">
    <citation type="journal article" date="2019" name="Int. J. Syst. Evol. Microbiol.">
        <title>The Global Catalogue of Microorganisms (GCM) 10K type strain sequencing project: providing services to taxonomists for standard genome sequencing and annotation.</title>
        <authorList>
            <consortium name="The Broad Institute Genomics Platform"/>
            <consortium name="The Broad Institute Genome Sequencing Center for Infectious Disease"/>
            <person name="Wu L."/>
            <person name="Ma J."/>
        </authorList>
    </citation>
    <scope>NUCLEOTIDE SEQUENCE [LARGE SCALE GENOMIC DNA]</scope>
    <source>
        <strain evidence="7">CCUG 43304</strain>
    </source>
</reference>
<sequence length="199" mass="22012">MRRLTTGAPGDVVHRVHDKVLGELVLSVLDVDSEAELDTVHDWVTKPRARFWGLGELSKEELRELYRHVDSLPSHHAFLLRRDGHPIALVQSYEPEYDPVGELYEVHDGDVGVHFFLGDRGAPVAGLTARVVRLIGDFVFAQPGAQRIVVEPDIDNDEAIALMTRIGFTLGPIIDLGHKRARLAFVDRPGGDAAAGEWS</sequence>
<dbReference type="Pfam" id="PF13523">
    <property type="entry name" value="Acetyltransf_8"/>
    <property type="match status" value="1"/>
</dbReference>
<dbReference type="InterPro" id="IPR019432">
    <property type="entry name" value="Acyltransferase_MbtK/IucB-like"/>
</dbReference>
<evidence type="ECO:0000256" key="4">
    <source>
        <dbReference type="ARBA" id="ARBA00031122"/>
    </source>
</evidence>
<keyword evidence="6" id="KW-0012">Acyltransferase</keyword>
<accession>A0ABW1VG69</accession>
<dbReference type="GO" id="GO:0016746">
    <property type="term" value="F:acyltransferase activity"/>
    <property type="evidence" value="ECO:0007669"/>
    <property type="project" value="UniProtKB-KW"/>
</dbReference>
<dbReference type="SMART" id="SM01006">
    <property type="entry name" value="AlcB"/>
    <property type="match status" value="1"/>
</dbReference>
<keyword evidence="7" id="KW-1185">Reference proteome</keyword>